<dbReference type="EMBL" id="OFSQ01000012">
    <property type="protein sequence ID" value="SOY50190.1"/>
    <property type="molecule type" value="Genomic_DNA"/>
</dbReference>
<evidence type="ECO:0000313" key="2">
    <source>
        <dbReference type="EMBL" id="SOY50190.1"/>
    </source>
</evidence>
<organism evidence="2">
    <name type="scientific">Cupriavidus taiwanensis</name>
    <dbReference type="NCBI Taxonomy" id="164546"/>
    <lineage>
        <taxon>Bacteria</taxon>
        <taxon>Pseudomonadati</taxon>
        <taxon>Pseudomonadota</taxon>
        <taxon>Betaproteobacteria</taxon>
        <taxon>Burkholderiales</taxon>
        <taxon>Burkholderiaceae</taxon>
        <taxon>Cupriavidus</taxon>
    </lineage>
</organism>
<name>A0A375BQM3_9BURK</name>
<dbReference type="Proteomes" id="UP000256780">
    <property type="component" value="Chromosome CBM2587_a"/>
</dbReference>
<sequence>MPRCGISRRAPRPRAAKRSARRHLRSTWATPPRTPEPLSAAPACTGKRRGLSAIAADDAAAAIAAPISGSTIACGHALKRGLQGWHVPCGHIPPKSFIHGEMPCPNPALRKCRPAFSRLPARALATPPRVRPVPPHAAAC</sequence>
<feature type="compositionally biased region" description="Basic residues" evidence="1">
    <location>
        <begin position="9"/>
        <end position="25"/>
    </location>
</feature>
<feature type="region of interest" description="Disordered" evidence="1">
    <location>
        <begin position="1"/>
        <end position="44"/>
    </location>
</feature>
<dbReference type="AlphaFoldDB" id="A0A375BQM3"/>
<reference evidence="2" key="1">
    <citation type="submission" date="2018-01" db="EMBL/GenBank/DDBJ databases">
        <authorList>
            <person name="Clerissi C."/>
        </authorList>
    </citation>
    <scope>NUCLEOTIDE SEQUENCE</scope>
    <source>
        <strain evidence="2">Cupriavidus sp. LMG 19464</strain>
    </source>
</reference>
<accession>A0A375BQM3</accession>
<evidence type="ECO:0000256" key="1">
    <source>
        <dbReference type="SAM" id="MobiDB-lite"/>
    </source>
</evidence>
<proteinExistence type="predicted"/>
<comment type="caution">
    <text evidence="2">The sequence shown here is derived from an EMBL/GenBank/DDBJ whole genome shotgun (WGS) entry which is preliminary data.</text>
</comment>
<gene>
    <name evidence="2" type="ORF">CBM2587_A20321</name>
</gene>
<protein>
    <submittedName>
        <fullName evidence="2">Uncharacterized protein</fullName>
    </submittedName>
</protein>